<proteinExistence type="predicted"/>
<dbReference type="AlphaFoldDB" id="A0A2P7BDX7"/>
<sequence>MNYNSKHIDFSLFEEVLKVKRPDGRVKHLGCSNVDMAVDLGNNFLFVDWLDDEARNEPWKNEGKLIYAKKLTNLSPYITYLLVTGDVETQSPEHFTVVRNGLLNLRSDDRSKVVWQPCTKEKLVQLVKNWVDEQS</sequence>
<protein>
    <submittedName>
        <fullName evidence="1">Uncharacterized protein</fullName>
    </submittedName>
</protein>
<organism evidence="1 2">
    <name type="scientific">Phyllobacterium sophorae</name>
    <dbReference type="NCBI Taxonomy" id="1520277"/>
    <lineage>
        <taxon>Bacteria</taxon>
        <taxon>Pseudomonadati</taxon>
        <taxon>Pseudomonadota</taxon>
        <taxon>Alphaproteobacteria</taxon>
        <taxon>Hyphomicrobiales</taxon>
        <taxon>Phyllobacteriaceae</taxon>
        <taxon>Phyllobacterium</taxon>
    </lineage>
</organism>
<comment type="caution">
    <text evidence="1">The sequence shown here is derived from an EMBL/GenBank/DDBJ whole genome shotgun (WGS) entry which is preliminary data.</text>
</comment>
<evidence type="ECO:0000313" key="1">
    <source>
        <dbReference type="EMBL" id="PSH64684.1"/>
    </source>
</evidence>
<reference evidence="2" key="1">
    <citation type="submission" date="2017-11" db="EMBL/GenBank/DDBJ databases">
        <authorList>
            <person name="Kuznetsova I."/>
            <person name="Sazanova A."/>
            <person name="Chirak E."/>
            <person name="Safronova V."/>
            <person name="Willems A."/>
        </authorList>
    </citation>
    <scope>NUCLEOTIDE SEQUENCE [LARGE SCALE GENOMIC DNA]</scope>
    <source>
        <strain evidence="2">CCBAU 03422</strain>
    </source>
</reference>
<dbReference type="Proteomes" id="UP000241764">
    <property type="component" value="Unassembled WGS sequence"/>
</dbReference>
<dbReference type="RefSeq" id="WP_106664229.1">
    <property type="nucleotide sequence ID" value="NZ_PGGM01000004.1"/>
</dbReference>
<evidence type="ECO:0000313" key="2">
    <source>
        <dbReference type="Proteomes" id="UP000241764"/>
    </source>
</evidence>
<gene>
    <name evidence="1" type="ORF">CU103_12435</name>
</gene>
<dbReference type="EMBL" id="PGGM01000004">
    <property type="protein sequence ID" value="PSH64684.1"/>
    <property type="molecule type" value="Genomic_DNA"/>
</dbReference>
<accession>A0A2P7BDX7</accession>
<name>A0A2P7BDX7_9HYPH</name>
<keyword evidence="2" id="KW-1185">Reference proteome</keyword>